<feature type="transmembrane region" description="Helical" evidence="1">
    <location>
        <begin position="6"/>
        <end position="29"/>
    </location>
</feature>
<evidence type="ECO:0000313" key="2">
    <source>
        <dbReference type="EMBL" id="SPR95956.1"/>
    </source>
</evidence>
<keyword evidence="1" id="KW-1133">Transmembrane helix</keyword>
<dbReference type="Proteomes" id="UP000256805">
    <property type="component" value="Unassembled WGS sequence"/>
</dbReference>
<feature type="transmembrane region" description="Helical" evidence="1">
    <location>
        <begin position="76"/>
        <end position="95"/>
    </location>
</feature>
<name>A0A375IXX1_9BURK</name>
<accession>A0A375IXX1</accession>
<proteinExistence type="predicted"/>
<keyword evidence="1" id="KW-0812">Transmembrane</keyword>
<feature type="transmembrane region" description="Helical" evidence="1">
    <location>
        <begin position="101"/>
        <end position="121"/>
    </location>
</feature>
<dbReference type="InterPro" id="IPR021329">
    <property type="entry name" value="DUF2938"/>
</dbReference>
<keyword evidence="1" id="KW-0472">Membrane</keyword>
<dbReference type="Pfam" id="PF11158">
    <property type="entry name" value="DUF2938"/>
    <property type="match status" value="1"/>
</dbReference>
<sequence>MPEVTTAMLLHAAVIGTGATLVMDAWAMLRQRLLGVPALNYGQVGRWLAWLPRGRFRHHPIAATPPVRGEQAIGWIAHYLTGIAFAGILLALWGLDWTRRPTLAPALIVGLGSVAAPFLLMQPAMGAGIAARRTPRPNLARLHSLVTHAVFGMGLYGAGWMTSLATNSL</sequence>
<feature type="transmembrane region" description="Helical" evidence="1">
    <location>
        <begin position="142"/>
        <end position="161"/>
    </location>
</feature>
<evidence type="ECO:0008006" key="4">
    <source>
        <dbReference type="Google" id="ProtNLM"/>
    </source>
</evidence>
<dbReference type="AlphaFoldDB" id="A0A375IXX1"/>
<gene>
    <name evidence="2" type="ORF">CBM2634_A10159</name>
</gene>
<reference evidence="2 3" key="1">
    <citation type="submission" date="2018-01" db="EMBL/GenBank/DDBJ databases">
        <authorList>
            <person name="Gaut B.S."/>
            <person name="Morton B.R."/>
            <person name="Clegg M.T."/>
            <person name="Duvall M.R."/>
        </authorList>
    </citation>
    <scope>NUCLEOTIDE SEQUENCE [LARGE SCALE GENOMIC DNA]</scope>
    <source>
        <strain evidence="2">Cupriavidus taiwanensis cmp 52</strain>
    </source>
</reference>
<dbReference type="RefSeq" id="WP_116381650.1">
    <property type="nucleotide sequence ID" value="NZ_LS483233.1"/>
</dbReference>
<evidence type="ECO:0000256" key="1">
    <source>
        <dbReference type="SAM" id="Phobius"/>
    </source>
</evidence>
<organism evidence="2 3">
    <name type="scientific">Cupriavidus taiwanensis</name>
    <dbReference type="NCBI Taxonomy" id="164546"/>
    <lineage>
        <taxon>Bacteria</taxon>
        <taxon>Pseudomonadati</taxon>
        <taxon>Pseudomonadota</taxon>
        <taxon>Betaproteobacteria</taxon>
        <taxon>Burkholderiales</taxon>
        <taxon>Burkholderiaceae</taxon>
        <taxon>Cupriavidus</taxon>
    </lineage>
</organism>
<dbReference type="EMBL" id="OVTA01000001">
    <property type="protein sequence ID" value="SPR95956.1"/>
    <property type="molecule type" value="Genomic_DNA"/>
</dbReference>
<protein>
    <recommendedName>
        <fullName evidence="4">DUF2938 domain-containing protein</fullName>
    </recommendedName>
</protein>
<evidence type="ECO:0000313" key="3">
    <source>
        <dbReference type="Proteomes" id="UP000256805"/>
    </source>
</evidence>